<dbReference type="SMART" id="SM00355">
    <property type="entry name" value="ZnF_C2H2"/>
    <property type="match status" value="2"/>
</dbReference>
<evidence type="ECO:0000256" key="4">
    <source>
        <dbReference type="ARBA" id="ARBA00022723"/>
    </source>
</evidence>
<dbReference type="RefSeq" id="XP_020068819.1">
    <property type="nucleotide sequence ID" value="XM_020212952.1"/>
</dbReference>
<reference evidence="14 15" key="1">
    <citation type="journal article" date="2016" name="Proc. Natl. Acad. Sci. U.S.A.">
        <title>Comparative genomics of biotechnologically important yeasts.</title>
        <authorList>
            <person name="Riley R."/>
            <person name="Haridas S."/>
            <person name="Wolfe K.H."/>
            <person name="Lopes M.R."/>
            <person name="Hittinger C.T."/>
            <person name="Goeker M."/>
            <person name="Salamov A.A."/>
            <person name="Wisecaver J.H."/>
            <person name="Long T.M."/>
            <person name="Calvey C.H."/>
            <person name="Aerts A.L."/>
            <person name="Barry K.W."/>
            <person name="Choi C."/>
            <person name="Clum A."/>
            <person name="Coughlan A.Y."/>
            <person name="Deshpande S."/>
            <person name="Douglass A.P."/>
            <person name="Hanson S.J."/>
            <person name="Klenk H.-P."/>
            <person name="LaButti K.M."/>
            <person name="Lapidus A."/>
            <person name="Lindquist E.A."/>
            <person name="Lipzen A.M."/>
            <person name="Meier-Kolthoff J.P."/>
            <person name="Ohm R.A."/>
            <person name="Otillar R.P."/>
            <person name="Pangilinan J.L."/>
            <person name="Peng Y."/>
            <person name="Rokas A."/>
            <person name="Rosa C.A."/>
            <person name="Scheuner C."/>
            <person name="Sibirny A.A."/>
            <person name="Slot J.C."/>
            <person name="Stielow J.B."/>
            <person name="Sun H."/>
            <person name="Kurtzman C.P."/>
            <person name="Blackwell M."/>
            <person name="Grigoriev I.V."/>
            <person name="Jeffries T.W."/>
        </authorList>
    </citation>
    <scope>NUCLEOTIDE SEQUENCE [LARGE SCALE GENOMIC DNA]</scope>
    <source>
        <strain evidence="15">ATCC 18201 / CBS 1600 / BCRC 20928 / JCM 3617 / NBRC 0987 / NRRL Y-1542</strain>
    </source>
</reference>
<evidence type="ECO:0000256" key="8">
    <source>
        <dbReference type="ARBA" id="ARBA00023015"/>
    </source>
</evidence>
<evidence type="ECO:0000256" key="11">
    <source>
        <dbReference type="ARBA" id="ARBA00023242"/>
    </source>
</evidence>
<dbReference type="InterPro" id="IPR036236">
    <property type="entry name" value="Znf_C2H2_sf"/>
</dbReference>
<dbReference type="PROSITE" id="PS50157">
    <property type="entry name" value="ZINC_FINGER_C2H2_2"/>
    <property type="match status" value="2"/>
</dbReference>
<evidence type="ECO:0000256" key="2">
    <source>
        <dbReference type="ARBA" id="ARBA00004123"/>
    </source>
</evidence>
<dbReference type="EMBL" id="KV453938">
    <property type="protein sequence ID" value="ODV71780.1"/>
    <property type="molecule type" value="Genomic_DNA"/>
</dbReference>
<dbReference type="InterPro" id="IPR050527">
    <property type="entry name" value="Snail/Krueppel_Znf"/>
</dbReference>
<dbReference type="AlphaFoldDB" id="A0A1E4RX28"/>
<dbReference type="OrthoDB" id="8922241at2759"/>
<evidence type="ECO:0000259" key="13">
    <source>
        <dbReference type="PROSITE" id="PS50157"/>
    </source>
</evidence>
<organism evidence="14 15">
    <name type="scientific">Cyberlindnera jadinii (strain ATCC 18201 / CBS 1600 / BCRC 20928 / JCM 3617 / NBRC 0987 / NRRL Y-1542)</name>
    <name type="common">Torula yeast</name>
    <name type="synonym">Candida utilis</name>
    <dbReference type="NCBI Taxonomy" id="983966"/>
    <lineage>
        <taxon>Eukaryota</taxon>
        <taxon>Fungi</taxon>
        <taxon>Dikarya</taxon>
        <taxon>Ascomycota</taxon>
        <taxon>Saccharomycotina</taxon>
        <taxon>Saccharomycetes</taxon>
        <taxon>Phaffomycetales</taxon>
        <taxon>Phaffomycetaceae</taxon>
        <taxon>Cyberlindnera</taxon>
    </lineage>
</organism>
<evidence type="ECO:0000313" key="14">
    <source>
        <dbReference type="EMBL" id="ODV71780.1"/>
    </source>
</evidence>
<dbReference type="GO" id="GO:0000978">
    <property type="term" value="F:RNA polymerase II cis-regulatory region sequence-specific DNA binding"/>
    <property type="evidence" value="ECO:0007669"/>
    <property type="project" value="TreeGrafter"/>
</dbReference>
<keyword evidence="8" id="KW-0805">Transcription regulation</keyword>
<dbReference type="Gene3D" id="3.30.160.60">
    <property type="entry name" value="Classic Zinc Finger"/>
    <property type="match status" value="2"/>
</dbReference>
<dbReference type="PANTHER" id="PTHR24388">
    <property type="entry name" value="ZINC FINGER PROTEIN"/>
    <property type="match status" value="1"/>
</dbReference>
<keyword evidence="11" id="KW-0539">Nucleus</keyword>
<dbReference type="OMA" id="HCASRRC"/>
<comment type="function">
    <text evidence="1">May be involved in transcriptional regulation.</text>
</comment>
<gene>
    <name evidence="14" type="ORF">CYBJADRAFT_130896</name>
</gene>
<dbReference type="GO" id="GO:0000981">
    <property type="term" value="F:DNA-binding transcription factor activity, RNA polymerase II-specific"/>
    <property type="evidence" value="ECO:0007669"/>
    <property type="project" value="TreeGrafter"/>
</dbReference>
<comment type="subcellular location">
    <subcellularLocation>
        <location evidence="2">Nucleus</location>
    </subcellularLocation>
</comment>
<dbReference type="PROSITE" id="PS00028">
    <property type="entry name" value="ZINC_FINGER_C2H2_1"/>
    <property type="match status" value="1"/>
</dbReference>
<evidence type="ECO:0000313" key="15">
    <source>
        <dbReference type="Proteomes" id="UP000094389"/>
    </source>
</evidence>
<dbReference type="GeneID" id="30987348"/>
<name>A0A1E4RX28_CYBJN</name>
<dbReference type="InterPro" id="IPR013087">
    <property type="entry name" value="Znf_C2H2_type"/>
</dbReference>
<dbReference type="PANTHER" id="PTHR24388:SF54">
    <property type="entry name" value="PROTEIN ESCARGOT"/>
    <property type="match status" value="1"/>
</dbReference>
<evidence type="ECO:0000256" key="1">
    <source>
        <dbReference type="ARBA" id="ARBA00003767"/>
    </source>
</evidence>
<proteinExistence type="inferred from homology"/>
<keyword evidence="6 12" id="KW-0863">Zinc-finger</keyword>
<keyword evidence="5" id="KW-0677">Repeat</keyword>
<sequence>KPFQCQDCTLSFRRSSDLRRHQRAHLPVLPHICQQCGKGFARKDALKRHTDTLTCKRNRERLLSSGGDLESILQRGRDHI</sequence>
<evidence type="ECO:0000256" key="10">
    <source>
        <dbReference type="ARBA" id="ARBA00023163"/>
    </source>
</evidence>
<dbReference type="Proteomes" id="UP000094389">
    <property type="component" value="Unassembled WGS sequence"/>
</dbReference>
<evidence type="ECO:0000256" key="7">
    <source>
        <dbReference type="ARBA" id="ARBA00022833"/>
    </source>
</evidence>
<dbReference type="STRING" id="983966.A0A1E4RX28"/>
<evidence type="ECO:0000256" key="6">
    <source>
        <dbReference type="ARBA" id="ARBA00022771"/>
    </source>
</evidence>
<dbReference type="GO" id="GO:0005634">
    <property type="term" value="C:nucleus"/>
    <property type="evidence" value="ECO:0007669"/>
    <property type="project" value="UniProtKB-SubCell"/>
</dbReference>
<evidence type="ECO:0000256" key="12">
    <source>
        <dbReference type="PROSITE-ProRule" id="PRU00042"/>
    </source>
</evidence>
<keyword evidence="4" id="KW-0479">Metal-binding</keyword>
<protein>
    <recommendedName>
        <fullName evidence="13">C2H2-type domain-containing protein</fullName>
    </recommendedName>
</protein>
<evidence type="ECO:0000256" key="5">
    <source>
        <dbReference type="ARBA" id="ARBA00022737"/>
    </source>
</evidence>
<keyword evidence="7" id="KW-0862">Zinc</keyword>
<keyword evidence="15" id="KW-1185">Reference proteome</keyword>
<evidence type="ECO:0000256" key="9">
    <source>
        <dbReference type="ARBA" id="ARBA00023125"/>
    </source>
</evidence>
<feature type="domain" description="C2H2-type" evidence="13">
    <location>
        <begin position="3"/>
        <end position="30"/>
    </location>
</feature>
<dbReference type="Pfam" id="PF00096">
    <property type="entry name" value="zf-C2H2"/>
    <property type="match status" value="2"/>
</dbReference>
<feature type="domain" description="C2H2-type" evidence="13">
    <location>
        <begin position="31"/>
        <end position="58"/>
    </location>
</feature>
<dbReference type="FunFam" id="3.30.160.60:FF:000100">
    <property type="entry name" value="Zinc finger 45-like"/>
    <property type="match status" value="1"/>
</dbReference>
<dbReference type="FunFam" id="3.30.160.60:FF:000771">
    <property type="entry name" value="zinc finger protein 648"/>
    <property type="match status" value="1"/>
</dbReference>
<keyword evidence="10" id="KW-0804">Transcription</keyword>
<dbReference type="GO" id="GO:0008270">
    <property type="term" value="F:zinc ion binding"/>
    <property type="evidence" value="ECO:0007669"/>
    <property type="project" value="UniProtKB-KW"/>
</dbReference>
<accession>A0A1E4RX28</accession>
<keyword evidence="9" id="KW-0238">DNA-binding</keyword>
<dbReference type="SUPFAM" id="SSF57667">
    <property type="entry name" value="beta-beta-alpha zinc fingers"/>
    <property type="match status" value="1"/>
</dbReference>
<evidence type="ECO:0000256" key="3">
    <source>
        <dbReference type="ARBA" id="ARBA00006991"/>
    </source>
</evidence>
<feature type="non-terminal residue" evidence="14">
    <location>
        <position position="1"/>
    </location>
</feature>
<comment type="similarity">
    <text evidence="3">Belongs to the krueppel C2H2-type zinc-finger protein family.</text>
</comment>